<gene>
    <name evidence="2" type="ORF">DRO04_00625</name>
</gene>
<evidence type="ECO:0000313" key="3">
    <source>
        <dbReference type="Proteomes" id="UP000278031"/>
    </source>
</evidence>
<reference evidence="2 3" key="1">
    <citation type="submission" date="2018-06" db="EMBL/GenBank/DDBJ databases">
        <title>Extensive metabolic versatility and redundancy in microbially diverse, dynamic hydrothermal sediments.</title>
        <authorList>
            <person name="Dombrowski N."/>
            <person name="Teske A."/>
            <person name="Baker B.J."/>
        </authorList>
    </citation>
    <scope>NUCLEOTIDE SEQUENCE [LARGE SCALE GENOMIC DNA]</scope>
    <source>
        <strain evidence="2">B51_G17</strain>
    </source>
</reference>
<comment type="caution">
    <text evidence="2">The sequence shown here is derived from an EMBL/GenBank/DDBJ whole genome shotgun (WGS) entry which is preliminary data.</text>
</comment>
<dbReference type="AlphaFoldDB" id="A0A497JI55"/>
<dbReference type="Pfam" id="PF18477">
    <property type="entry name" value="PIN_9"/>
    <property type="match status" value="1"/>
</dbReference>
<dbReference type="CDD" id="cd09879">
    <property type="entry name" value="PIN_VapC_AF0591-like"/>
    <property type="match status" value="1"/>
</dbReference>
<evidence type="ECO:0000313" key="2">
    <source>
        <dbReference type="EMBL" id="RLG71064.1"/>
    </source>
</evidence>
<dbReference type="SUPFAM" id="SSF88723">
    <property type="entry name" value="PIN domain-like"/>
    <property type="match status" value="1"/>
</dbReference>
<organism evidence="2 3">
    <name type="scientific">Candidatus Iainarchaeum sp</name>
    <dbReference type="NCBI Taxonomy" id="3101447"/>
    <lineage>
        <taxon>Archaea</taxon>
        <taxon>Candidatus Iainarchaeota</taxon>
        <taxon>Candidatus Iainarchaeia</taxon>
        <taxon>Candidatus Iainarchaeales</taxon>
        <taxon>Candidatus Iainarchaeaceae</taxon>
        <taxon>Candidatus Iainarchaeum</taxon>
    </lineage>
</organism>
<accession>A0A497JI55</accession>
<dbReference type="EMBL" id="QMWP01000012">
    <property type="protein sequence ID" value="RLG71064.1"/>
    <property type="molecule type" value="Genomic_DNA"/>
</dbReference>
<feature type="domain" description="VapC9 PIN-like" evidence="1">
    <location>
        <begin position="7"/>
        <end position="121"/>
    </location>
</feature>
<sequence length="127" mass="14856">MARCYSIAIDTNILLYIEKFKVDVFTQLKEKFGRVKFYIPKQVMEELKKISEKGKKLSRQVAIAEKLLKKHDVRIKNISDLNADEALLKLAEQGFIIATNDKQLRDRIKEKGGKVLIIRQKKFVEEF</sequence>
<evidence type="ECO:0000259" key="1">
    <source>
        <dbReference type="Pfam" id="PF18477"/>
    </source>
</evidence>
<dbReference type="InterPro" id="IPR041120">
    <property type="entry name" value="PIN_9"/>
</dbReference>
<name>A0A497JI55_9ARCH</name>
<dbReference type="InterPro" id="IPR029060">
    <property type="entry name" value="PIN-like_dom_sf"/>
</dbReference>
<dbReference type="PANTHER" id="PTHR12416">
    <property type="entry name" value="RRNA-PROCESSING PROTEIN UTP23 HOMOLOG"/>
    <property type="match status" value="1"/>
</dbReference>
<dbReference type="Proteomes" id="UP000278031">
    <property type="component" value="Unassembled WGS sequence"/>
</dbReference>
<protein>
    <recommendedName>
        <fullName evidence="1">VapC9 PIN-like domain-containing protein</fullName>
    </recommendedName>
</protein>
<proteinExistence type="predicted"/>
<dbReference type="Gene3D" id="3.40.50.1010">
    <property type="entry name" value="5'-nuclease"/>
    <property type="match status" value="1"/>
</dbReference>